<reference evidence="16" key="1">
    <citation type="submission" date="2017-02" db="UniProtKB">
        <authorList>
            <consortium name="WormBaseParasite"/>
        </authorList>
    </citation>
    <scope>IDENTIFICATION</scope>
</reference>
<sequence length="290" mass="33468">MRLNHISNMVTIFRSDIDVQHSLFSVLLSVIVINIAYILRVEKWKLEYIAFLLSIPISVLICGWRARWNAIQASFLGGIFTLSLLCAYSTNNLYLSIFAWYFACMAVFHYGEFLVTALTNRPDLNFSSYLLDHSLAYWAAALISWVEYAVEVHFLPHLKNVAVSYVGLILIIFGEILRKLAMIHANGGFTHMIAIKKCPKHKLITSGVYGFVRHPGYLGWLVWCLGTQVMLCNPVCLILYLLVGWNFFNERIYWEERYLTSFFGTEYIQYQRNVPLGIPFIKGYKSQSSR</sequence>
<keyword evidence="8 13" id="KW-0812">Transmembrane</keyword>
<keyword evidence="15" id="KW-1185">Reference proteome</keyword>
<keyword evidence="7 13" id="KW-0949">S-adenosyl-L-methionine</keyword>
<evidence type="ECO:0000256" key="13">
    <source>
        <dbReference type="RuleBase" id="RU362022"/>
    </source>
</evidence>
<feature type="transmembrane region" description="Helical" evidence="13">
    <location>
        <begin position="97"/>
        <end position="115"/>
    </location>
</feature>
<dbReference type="STRING" id="6280.A0A0N4TNR2"/>
<dbReference type="GO" id="GO:0004671">
    <property type="term" value="F:protein C-terminal S-isoprenylcysteine carboxyl O-methyltransferase activity"/>
    <property type="evidence" value="ECO:0007669"/>
    <property type="project" value="UniProtKB-EC"/>
</dbReference>
<evidence type="ECO:0000256" key="4">
    <source>
        <dbReference type="ARBA" id="ARBA00012151"/>
    </source>
</evidence>
<evidence type="ECO:0000256" key="6">
    <source>
        <dbReference type="ARBA" id="ARBA00022679"/>
    </source>
</evidence>
<feature type="transmembrane region" description="Helical" evidence="13">
    <location>
        <begin position="46"/>
        <end position="66"/>
    </location>
</feature>
<dbReference type="InterPro" id="IPR025770">
    <property type="entry name" value="PPMT_MeTrfase"/>
</dbReference>
<feature type="transmembrane region" description="Helical" evidence="13">
    <location>
        <begin position="72"/>
        <end position="90"/>
    </location>
</feature>
<feature type="transmembrane region" description="Helical" evidence="13">
    <location>
        <begin position="20"/>
        <end position="39"/>
    </location>
</feature>
<evidence type="ECO:0000313" key="16">
    <source>
        <dbReference type="WBParaSite" id="BPAG_0001014601-mRNA-1"/>
    </source>
</evidence>
<evidence type="ECO:0000256" key="12">
    <source>
        <dbReference type="ARBA" id="ARBA00023656"/>
    </source>
</evidence>
<evidence type="ECO:0000313" key="14">
    <source>
        <dbReference type="EMBL" id="VDN91294.1"/>
    </source>
</evidence>
<evidence type="ECO:0000256" key="1">
    <source>
        <dbReference type="ARBA" id="ARBA00001450"/>
    </source>
</evidence>
<dbReference type="PANTHER" id="PTHR12714:SF9">
    <property type="entry name" value="PROTEIN-S-ISOPRENYLCYSTEINE O-METHYLTRANSFERASE"/>
    <property type="match status" value="1"/>
</dbReference>
<dbReference type="PROSITE" id="PS51564">
    <property type="entry name" value="SAM_ICMT"/>
    <property type="match status" value="1"/>
</dbReference>
<keyword evidence="13" id="KW-0256">Endoplasmic reticulum</keyword>
<reference evidence="14 15" key="2">
    <citation type="submission" date="2018-11" db="EMBL/GenBank/DDBJ databases">
        <authorList>
            <consortium name="Pathogen Informatics"/>
        </authorList>
    </citation>
    <scope>NUCLEOTIDE SEQUENCE [LARGE SCALE GENOMIC DNA]</scope>
</reference>
<evidence type="ECO:0000256" key="7">
    <source>
        <dbReference type="ARBA" id="ARBA00022691"/>
    </source>
</evidence>
<keyword evidence="6" id="KW-0808">Transferase</keyword>
<keyword evidence="5 13" id="KW-0489">Methyltransferase</keyword>
<evidence type="ECO:0000256" key="8">
    <source>
        <dbReference type="ARBA" id="ARBA00022692"/>
    </source>
</evidence>
<comment type="function">
    <text evidence="11">Catalyzes the post-translational methylation of isoprenylated C-terminal cysteine residues.</text>
</comment>
<comment type="catalytic activity">
    <reaction evidence="1 13">
        <text>[protein]-C-terminal S-[(2E,6E)-farnesyl]-L-cysteine + S-adenosyl-L-methionine = [protein]-C-terminal S-[(2E,6E)-farnesyl]-L-cysteine methyl ester + S-adenosyl-L-homocysteine</text>
        <dbReference type="Rhea" id="RHEA:21672"/>
        <dbReference type="Rhea" id="RHEA-COMP:12125"/>
        <dbReference type="Rhea" id="RHEA-COMP:12126"/>
        <dbReference type="ChEBI" id="CHEBI:57856"/>
        <dbReference type="ChEBI" id="CHEBI:59789"/>
        <dbReference type="ChEBI" id="CHEBI:90510"/>
        <dbReference type="ChEBI" id="CHEBI:90511"/>
        <dbReference type="EC" id="2.1.1.100"/>
    </reaction>
</comment>
<dbReference type="GO" id="GO:0032259">
    <property type="term" value="P:methylation"/>
    <property type="evidence" value="ECO:0007669"/>
    <property type="project" value="UniProtKB-KW"/>
</dbReference>
<evidence type="ECO:0000256" key="10">
    <source>
        <dbReference type="ARBA" id="ARBA00023136"/>
    </source>
</evidence>
<organism evidence="16">
    <name type="scientific">Brugia pahangi</name>
    <name type="common">Filarial nematode worm</name>
    <dbReference type="NCBI Taxonomy" id="6280"/>
    <lineage>
        <taxon>Eukaryota</taxon>
        <taxon>Metazoa</taxon>
        <taxon>Ecdysozoa</taxon>
        <taxon>Nematoda</taxon>
        <taxon>Chromadorea</taxon>
        <taxon>Rhabditida</taxon>
        <taxon>Spirurina</taxon>
        <taxon>Spiruromorpha</taxon>
        <taxon>Filarioidea</taxon>
        <taxon>Onchocercidae</taxon>
        <taxon>Brugia</taxon>
    </lineage>
</organism>
<dbReference type="Proteomes" id="UP000278627">
    <property type="component" value="Unassembled WGS sequence"/>
</dbReference>
<comment type="similarity">
    <text evidence="3 13">Belongs to the class VI-like SAM-binding methyltransferase superfamily. Isoprenylcysteine carboxyl methyltransferase family.</text>
</comment>
<evidence type="ECO:0000256" key="9">
    <source>
        <dbReference type="ARBA" id="ARBA00022989"/>
    </source>
</evidence>
<dbReference type="GO" id="GO:0005789">
    <property type="term" value="C:endoplasmic reticulum membrane"/>
    <property type="evidence" value="ECO:0007669"/>
    <property type="project" value="UniProtKB-SubCell"/>
</dbReference>
<evidence type="ECO:0000256" key="2">
    <source>
        <dbReference type="ARBA" id="ARBA00004141"/>
    </source>
</evidence>
<evidence type="ECO:0000256" key="11">
    <source>
        <dbReference type="ARBA" id="ARBA00023572"/>
    </source>
</evidence>
<evidence type="ECO:0000256" key="5">
    <source>
        <dbReference type="ARBA" id="ARBA00022603"/>
    </source>
</evidence>
<feature type="transmembrane region" description="Helical" evidence="13">
    <location>
        <begin position="162"/>
        <end position="181"/>
    </location>
</feature>
<evidence type="ECO:0000256" key="3">
    <source>
        <dbReference type="ARBA" id="ARBA00009140"/>
    </source>
</evidence>
<dbReference type="Gene3D" id="1.20.120.1630">
    <property type="match status" value="1"/>
</dbReference>
<feature type="transmembrane region" description="Helical" evidence="13">
    <location>
        <begin position="135"/>
        <end position="155"/>
    </location>
</feature>
<gene>
    <name evidence="14" type="ORF">BPAG_LOCUS10108</name>
</gene>
<dbReference type="EMBL" id="UZAD01013176">
    <property type="protein sequence ID" value="VDN91294.1"/>
    <property type="molecule type" value="Genomic_DNA"/>
</dbReference>
<proteinExistence type="inferred from homology"/>
<accession>A0A0N4TNR2</accession>
<name>A0A0N4TNR2_BRUPA</name>
<dbReference type="Pfam" id="PF04140">
    <property type="entry name" value="ICMT"/>
    <property type="match status" value="1"/>
</dbReference>
<evidence type="ECO:0000313" key="15">
    <source>
        <dbReference type="Proteomes" id="UP000278627"/>
    </source>
</evidence>
<feature type="transmembrane region" description="Helical" evidence="13">
    <location>
        <begin position="220"/>
        <end position="243"/>
    </location>
</feature>
<keyword evidence="10 13" id="KW-0472">Membrane</keyword>
<dbReference type="PANTHER" id="PTHR12714">
    <property type="entry name" value="PROTEIN-S ISOPRENYLCYSTEINE O-METHYLTRANSFERASE"/>
    <property type="match status" value="1"/>
</dbReference>
<dbReference type="InterPro" id="IPR007269">
    <property type="entry name" value="ICMT_MeTrfase"/>
</dbReference>
<dbReference type="EC" id="2.1.1.100" evidence="4 13"/>
<dbReference type="AlphaFoldDB" id="A0A0N4TNR2"/>
<comment type="subcellular location">
    <subcellularLocation>
        <location evidence="13">Endoplasmic reticulum membrane</location>
        <topology evidence="13">Multi-pass membrane protein</topology>
    </subcellularLocation>
    <subcellularLocation>
        <location evidence="2">Membrane</location>
        <topology evidence="2">Multi-pass membrane protein</topology>
    </subcellularLocation>
</comment>
<protein>
    <recommendedName>
        <fullName evidence="12 13">Protein-S-isoprenylcysteine O-methyltransferase</fullName>
        <ecNumber evidence="4 13">2.1.1.100</ecNumber>
    </recommendedName>
</protein>
<dbReference type="WBParaSite" id="BPAG_0001014601-mRNA-1">
    <property type="protein sequence ID" value="BPAG_0001014601-mRNA-1"/>
    <property type="gene ID" value="BPAG_0001014601"/>
</dbReference>
<keyword evidence="9 13" id="KW-1133">Transmembrane helix</keyword>